<evidence type="ECO:0000313" key="2">
    <source>
        <dbReference type="EMBL" id="BBZ76565.1"/>
    </source>
</evidence>
<dbReference type="KEGG" id="many:MANY_19020"/>
<proteinExistence type="predicted"/>
<accession>A0A6N4W785</accession>
<name>A0A6N4W785_9MYCO</name>
<evidence type="ECO:0000256" key="1">
    <source>
        <dbReference type="SAM" id="MobiDB-lite"/>
    </source>
</evidence>
<organism evidence="2 3">
    <name type="scientific">Mycolicibacterium anyangense</name>
    <dbReference type="NCBI Taxonomy" id="1431246"/>
    <lineage>
        <taxon>Bacteria</taxon>
        <taxon>Bacillati</taxon>
        <taxon>Actinomycetota</taxon>
        <taxon>Actinomycetes</taxon>
        <taxon>Mycobacteriales</taxon>
        <taxon>Mycobacteriaceae</taxon>
        <taxon>Mycolicibacterium</taxon>
    </lineage>
</organism>
<reference evidence="2 3" key="1">
    <citation type="journal article" date="2019" name="Emerg. Microbes Infect.">
        <title>Comprehensive subspecies identification of 175 nontuberculous mycobacteria species based on 7547 genomic profiles.</title>
        <authorList>
            <person name="Matsumoto Y."/>
            <person name="Kinjo T."/>
            <person name="Motooka D."/>
            <person name="Nabeya D."/>
            <person name="Jung N."/>
            <person name="Uechi K."/>
            <person name="Horii T."/>
            <person name="Iida T."/>
            <person name="Fujita J."/>
            <person name="Nakamura S."/>
        </authorList>
    </citation>
    <scope>NUCLEOTIDE SEQUENCE [LARGE SCALE GENOMIC DNA]</scope>
    <source>
        <strain evidence="2 3">JCM 30275</strain>
    </source>
</reference>
<protein>
    <submittedName>
        <fullName evidence="2">Uncharacterized protein</fullName>
    </submittedName>
</protein>
<keyword evidence="3" id="KW-1185">Reference proteome</keyword>
<evidence type="ECO:0000313" key="3">
    <source>
        <dbReference type="Proteomes" id="UP000467249"/>
    </source>
</evidence>
<sequence>MLITTASRLRIGGLLAGSAAAIAMGVVGCTTVSDGTARVNAGDAPAYRTSVSVSLSESAASSSARESERQASETTKAMHDTCETLSTTSADAIDAVNTYVGAFNQGGGNTAATEGPAVDALNQSADAVQGSITDAIPADLRQALTDWVDGARATAKAITAQAPADEFNKTIGDLNDTRSNALSLCDATY</sequence>
<feature type="compositionally biased region" description="Basic and acidic residues" evidence="1">
    <location>
        <begin position="65"/>
        <end position="79"/>
    </location>
</feature>
<dbReference type="EMBL" id="AP022620">
    <property type="protein sequence ID" value="BBZ76565.1"/>
    <property type="molecule type" value="Genomic_DNA"/>
</dbReference>
<gene>
    <name evidence="2" type="ORF">MANY_19020</name>
</gene>
<dbReference type="Proteomes" id="UP000467249">
    <property type="component" value="Chromosome"/>
</dbReference>
<dbReference type="AlphaFoldDB" id="A0A6N4W785"/>
<feature type="region of interest" description="Disordered" evidence="1">
    <location>
        <begin position="57"/>
        <end position="79"/>
    </location>
</feature>